<evidence type="ECO:0000313" key="5">
    <source>
        <dbReference type="Proteomes" id="UP001419268"/>
    </source>
</evidence>
<keyword evidence="5" id="KW-1185">Reference proteome</keyword>
<dbReference type="AlphaFoldDB" id="A0AAP0EC61"/>
<evidence type="ECO:0000259" key="3">
    <source>
        <dbReference type="Pfam" id="PF21041"/>
    </source>
</evidence>
<reference evidence="4 5" key="1">
    <citation type="submission" date="2024-01" db="EMBL/GenBank/DDBJ databases">
        <title>Genome assemblies of Stephania.</title>
        <authorList>
            <person name="Yang L."/>
        </authorList>
    </citation>
    <scope>NUCLEOTIDE SEQUENCE [LARGE SCALE GENOMIC DNA]</scope>
    <source>
        <strain evidence="4">JXDWG</strain>
        <tissue evidence="4">Leaf</tissue>
    </source>
</reference>
<dbReference type="SUPFAM" id="SSF48371">
    <property type="entry name" value="ARM repeat"/>
    <property type="match status" value="1"/>
</dbReference>
<dbReference type="PANTHER" id="PTHR12609">
    <property type="entry name" value="MICROTUBULE ASSOCIATED PROTEIN XMAP215"/>
    <property type="match status" value="1"/>
</dbReference>
<dbReference type="GO" id="GO:0007051">
    <property type="term" value="P:spindle organization"/>
    <property type="evidence" value="ECO:0007669"/>
    <property type="project" value="InterPro"/>
</dbReference>
<sequence>MSEEEEEQNLLREAKKLRWEDRLLHKNWKVRSEANADLASFLNNSIHDPPDLRLKQFGPLFRKTLADSNAPVQDKALDALISFLESPMPKPLEGIINGFFVVFNFQSNVIN</sequence>
<organism evidence="4 5">
    <name type="scientific">Stephania cephalantha</name>
    <dbReference type="NCBI Taxonomy" id="152367"/>
    <lineage>
        <taxon>Eukaryota</taxon>
        <taxon>Viridiplantae</taxon>
        <taxon>Streptophyta</taxon>
        <taxon>Embryophyta</taxon>
        <taxon>Tracheophyta</taxon>
        <taxon>Spermatophyta</taxon>
        <taxon>Magnoliopsida</taxon>
        <taxon>Ranunculales</taxon>
        <taxon>Menispermaceae</taxon>
        <taxon>Menispermoideae</taxon>
        <taxon>Cissampelideae</taxon>
        <taxon>Stephania</taxon>
    </lineage>
</organism>
<dbReference type="InterPro" id="IPR048491">
    <property type="entry name" value="XMAP215_CLASP_TOG"/>
</dbReference>
<gene>
    <name evidence="4" type="ORF">Scep_028487</name>
</gene>
<accession>A0AAP0EC61</accession>
<dbReference type="Pfam" id="PF21041">
    <property type="entry name" value="XMAP215_CLASP_TOG"/>
    <property type="match status" value="1"/>
</dbReference>
<comment type="caution">
    <text evidence="4">The sequence shown here is derived from an EMBL/GenBank/DDBJ whole genome shotgun (WGS) entry which is preliminary data.</text>
</comment>
<dbReference type="InterPro" id="IPR016024">
    <property type="entry name" value="ARM-type_fold"/>
</dbReference>
<dbReference type="Gene3D" id="1.25.10.10">
    <property type="entry name" value="Leucine-rich Repeat Variant"/>
    <property type="match status" value="1"/>
</dbReference>
<dbReference type="InterPro" id="IPR011989">
    <property type="entry name" value="ARM-like"/>
</dbReference>
<name>A0AAP0EC61_9MAGN</name>
<evidence type="ECO:0000256" key="2">
    <source>
        <dbReference type="ARBA" id="ARBA00022490"/>
    </source>
</evidence>
<dbReference type="GO" id="GO:0046785">
    <property type="term" value="P:microtubule polymerization"/>
    <property type="evidence" value="ECO:0007669"/>
    <property type="project" value="InterPro"/>
</dbReference>
<feature type="domain" description="XMAP215/Dis1/CLASP TOG" evidence="3">
    <location>
        <begin position="14"/>
        <end position="86"/>
    </location>
</feature>
<dbReference type="EMBL" id="JBBNAG010000012">
    <property type="protein sequence ID" value="KAK9089405.1"/>
    <property type="molecule type" value="Genomic_DNA"/>
</dbReference>
<dbReference type="GO" id="GO:0005737">
    <property type="term" value="C:cytoplasm"/>
    <property type="evidence" value="ECO:0007669"/>
    <property type="project" value="UniProtKB-SubCell"/>
</dbReference>
<keyword evidence="2" id="KW-0963">Cytoplasm</keyword>
<evidence type="ECO:0000313" key="4">
    <source>
        <dbReference type="EMBL" id="KAK9089405.1"/>
    </source>
</evidence>
<dbReference type="GO" id="GO:0030951">
    <property type="term" value="P:establishment or maintenance of microtubule cytoskeleton polarity"/>
    <property type="evidence" value="ECO:0007669"/>
    <property type="project" value="InterPro"/>
</dbReference>
<dbReference type="GO" id="GO:0051010">
    <property type="term" value="F:microtubule plus-end binding"/>
    <property type="evidence" value="ECO:0007669"/>
    <property type="project" value="InterPro"/>
</dbReference>
<proteinExistence type="predicted"/>
<evidence type="ECO:0000256" key="1">
    <source>
        <dbReference type="ARBA" id="ARBA00004496"/>
    </source>
</evidence>
<dbReference type="GO" id="GO:0061863">
    <property type="term" value="F:microtubule plus end polymerase"/>
    <property type="evidence" value="ECO:0007669"/>
    <property type="project" value="InterPro"/>
</dbReference>
<dbReference type="Proteomes" id="UP001419268">
    <property type="component" value="Unassembled WGS sequence"/>
</dbReference>
<protein>
    <recommendedName>
        <fullName evidence="3">XMAP215/Dis1/CLASP TOG domain-containing protein</fullName>
    </recommendedName>
</protein>
<comment type="subcellular location">
    <subcellularLocation>
        <location evidence="1">Cytoplasm</location>
    </subcellularLocation>
</comment>
<dbReference type="InterPro" id="IPR045110">
    <property type="entry name" value="XMAP215"/>
</dbReference>